<gene>
    <name evidence="2" type="ORF">GON05_31730</name>
</gene>
<sequence>MSKKTSYGLIRISNDVISTIAGIAALATPGIASMSGSISEGLTKRFRGKNAIKGVFVEVLESEATINLHVIVNYRTNIQAVSRELQENVRESVENMTGLRVVNVNVIVESLLIEL</sequence>
<accession>A0ABW9UJK3</accession>
<organism evidence="2 3">
    <name type="scientific">Paenibacillus anseongense</name>
    <dbReference type="NCBI Taxonomy" id="2682845"/>
    <lineage>
        <taxon>Bacteria</taxon>
        <taxon>Bacillati</taxon>
        <taxon>Bacillota</taxon>
        <taxon>Bacilli</taxon>
        <taxon>Bacillales</taxon>
        <taxon>Paenibacillaceae</taxon>
        <taxon>Paenibacillus</taxon>
    </lineage>
</organism>
<evidence type="ECO:0000256" key="1">
    <source>
        <dbReference type="ARBA" id="ARBA00005721"/>
    </source>
</evidence>
<dbReference type="Proteomes" id="UP000467637">
    <property type="component" value="Unassembled WGS sequence"/>
</dbReference>
<proteinExistence type="inferred from homology"/>
<dbReference type="PANTHER" id="PTHR34297:SF2">
    <property type="entry name" value="ASP23_GLS24 FAMILY ENVELOPE STRESS RESPONSE PROTEIN"/>
    <property type="match status" value="1"/>
</dbReference>
<keyword evidence="3" id="KW-1185">Reference proteome</keyword>
<comment type="similarity">
    <text evidence="1">Belongs to the asp23 family.</text>
</comment>
<evidence type="ECO:0000313" key="3">
    <source>
        <dbReference type="Proteomes" id="UP000467637"/>
    </source>
</evidence>
<comment type="caution">
    <text evidence="2">The sequence shown here is derived from an EMBL/GenBank/DDBJ whole genome shotgun (WGS) entry which is preliminary data.</text>
</comment>
<dbReference type="Pfam" id="PF03780">
    <property type="entry name" value="Asp23"/>
    <property type="match status" value="1"/>
</dbReference>
<protein>
    <submittedName>
        <fullName evidence="2">Asp23/Gls24 family envelope stress response protein</fullName>
    </submittedName>
</protein>
<dbReference type="PANTHER" id="PTHR34297">
    <property type="entry name" value="HYPOTHETICAL CYTOSOLIC PROTEIN-RELATED"/>
    <property type="match status" value="1"/>
</dbReference>
<evidence type="ECO:0000313" key="2">
    <source>
        <dbReference type="EMBL" id="MVQ39171.1"/>
    </source>
</evidence>
<reference evidence="2 3" key="1">
    <citation type="submission" date="2019-12" db="EMBL/GenBank/DDBJ databases">
        <authorList>
            <person name="Huq M.A."/>
        </authorList>
    </citation>
    <scope>NUCLEOTIDE SEQUENCE [LARGE SCALE GENOMIC DNA]</scope>
    <source>
        <strain evidence="2 3">MAH-34</strain>
    </source>
</reference>
<dbReference type="EMBL" id="WSEM01000034">
    <property type="protein sequence ID" value="MVQ39171.1"/>
    <property type="molecule type" value="Genomic_DNA"/>
</dbReference>
<dbReference type="InterPro" id="IPR005531">
    <property type="entry name" value="Asp23"/>
</dbReference>
<name>A0ABW9UJK3_9BACL</name>
<dbReference type="RefSeq" id="WP_157325061.1">
    <property type="nucleotide sequence ID" value="NZ_WSEM01000034.1"/>
</dbReference>